<name>B4RFG0_PHEZH</name>
<dbReference type="Gene3D" id="3.50.30.30">
    <property type="match status" value="1"/>
</dbReference>
<keyword evidence="12" id="KW-0256">Endoplasmic reticulum</keyword>
<comment type="subunit">
    <text evidence="19">Homodimer. The monomeric form is inactive while the homodimer is active.</text>
</comment>
<evidence type="ECO:0000256" key="16">
    <source>
        <dbReference type="ARBA" id="ARBA00023145"/>
    </source>
</evidence>
<dbReference type="AlphaFoldDB" id="B4RFG0"/>
<dbReference type="Gene3D" id="3.40.630.10">
    <property type="entry name" value="Zn peptidases"/>
    <property type="match status" value="1"/>
</dbReference>
<dbReference type="GO" id="GO:0004180">
    <property type="term" value="F:carboxypeptidase activity"/>
    <property type="evidence" value="ECO:0007669"/>
    <property type="project" value="UniProtKB-KW"/>
</dbReference>
<evidence type="ECO:0000256" key="6">
    <source>
        <dbReference type="ARBA" id="ARBA00022525"/>
    </source>
</evidence>
<keyword evidence="24" id="KW-1185">Reference proteome</keyword>
<gene>
    <name evidence="23" type="ordered locus">PHZ_c2320</name>
</gene>
<keyword evidence="17" id="KW-0325">Glycoprotein</keyword>
<keyword evidence="18" id="KW-0458">Lysosome</keyword>
<evidence type="ECO:0000256" key="13">
    <source>
        <dbReference type="ARBA" id="ARBA00022833"/>
    </source>
</evidence>
<feature type="chain" id="PRO_5002822099" description="Carboxypeptidase Q" evidence="21">
    <location>
        <begin position="23"/>
        <end position="459"/>
    </location>
</feature>
<keyword evidence="13" id="KW-0862">Zinc</keyword>
<keyword evidence="15" id="KW-0482">Metalloprotease</keyword>
<dbReference type="GO" id="GO:0006508">
    <property type="term" value="P:proteolysis"/>
    <property type="evidence" value="ECO:0007669"/>
    <property type="project" value="UniProtKB-KW"/>
</dbReference>
<evidence type="ECO:0000259" key="22">
    <source>
        <dbReference type="Pfam" id="PF04389"/>
    </source>
</evidence>
<evidence type="ECO:0000256" key="9">
    <source>
        <dbReference type="ARBA" id="ARBA00022723"/>
    </source>
</evidence>
<protein>
    <recommendedName>
        <fullName evidence="5">Carboxypeptidase Q</fullName>
    </recommendedName>
    <alternativeName>
        <fullName evidence="20">Plasma glutamate carboxypeptidase</fullName>
    </alternativeName>
</protein>
<evidence type="ECO:0000256" key="18">
    <source>
        <dbReference type="ARBA" id="ARBA00023228"/>
    </source>
</evidence>
<evidence type="ECO:0000313" key="24">
    <source>
        <dbReference type="Proteomes" id="UP000001868"/>
    </source>
</evidence>
<evidence type="ECO:0000256" key="21">
    <source>
        <dbReference type="SAM" id="SignalP"/>
    </source>
</evidence>
<dbReference type="OrthoDB" id="9769665at2"/>
<dbReference type="EMBL" id="CP000747">
    <property type="protein sequence ID" value="ACG78730.1"/>
    <property type="molecule type" value="Genomic_DNA"/>
</dbReference>
<evidence type="ECO:0000256" key="5">
    <source>
        <dbReference type="ARBA" id="ARBA00014116"/>
    </source>
</evidence>
<keyword evidence="8" id="KW-0645">Protease</keyword>
<keyword evidence="11" id="KW-0378">Hydrolase</keyword>
<dbReference type="Pfam" id="PF04389">
    <property type="entry name" value="Peptidase_M28"/>
    <property type="match status" value="1"/>
</dbReference>
<keyword evidence="16" id="KW-0865">Zymogen</keyword>
<evidence type="ECO:0000256" key="19">
    <source>
        <dbReference type="ARBA" id="ARBA00025833"/>
    </source>
</evidence>
<dbReference type="GO" id="GO:0005576">
    <property type="term" value="C:extracellular region"/>
    <property type="evidence" value="ECO:0007669"/>
    <property type="project" value="UniProtKB-SubCell"/>
</dbReference>
<evidence type="ECO:0000256" key="3">
    <source>
        <dbReference type="ARBA" id="ARBA00004555"/>
    </source>
</evidence>
<organism evidence="23 24">
    <name type="scientific">Phenylobacterium zucineum (strain HLK1)</name>
    <dbReference type="NCBI Taxonomy" id="450851"/>
    <lineage>
        <taxon>Bacteria</taxon>
        <taxon>Pseudomonadati</taxon>
        <taxon>Pseudomonadota</taxon>
        <taxon>Alphaproteobacteria</taxon>
        <taxon>Caulobacterales</taxon>
        <taxon>Caulobacteraceae</taxon>
        <taxon>Phenylobacterium</taxon>
    </lineage>
</organism>
<dbReference type="InterPro" id="IPR007484">
    <property type="entry name" value="Peptidase_M28"/>
</dbReference>
<dbReference type="GO" id="GO:0070573">
    <property type="term" value="F:metallodipeptidase activity"/>
    <property type="evidence" value="ECO:0007669"/>
    <property type="project" value="InterPro"/>
</dbReference>
<evidence type="ECO:0000256" key="12">
    <source>
        <dbReference type="ARBA" id="ARBA00022824"/>
    </source>
</evidence>
<keyword evidence="14" id="KW-0333">Golgi apparatus</keyword>
<evidence type="ECO:0000256" key="20">
    <source>
        <dbReference type="ARBA" id="ARBA00033328"/>
    </source>
</evidence>
<evidence type="ECO:0000256" key="7">
    <source>
        <dbReference type="ARBA" id="ARBA00022645"/>
    </source>
</evidence>
<proteinExistence type="predicted"/>
<sequence length="459" mass="47785">MRNLALLAVGASLVLAAAPAAAQTVNQDISASTAAVRDAALKDPTAWDIAESLTTEIGPRLVGSPAMDRARDWGVETLKRLGFQNVKVETFTASGWFRGEESAEVVGPYPHKLHILGLGGSSSTPKGGLTAEVALFRTYEEMLAQPEGALKGKIAVVTGVMTRAQDGSGYGAINAQRSQGPVEAAKRGAVAYLIRSLSTDDTRLPHAGGARPGGIPAAALSTPDADLLERMVARGKPVTLKLAMTSRYEAKVPAYNISGELPGTDPDAGVLIVGGHLDSWDAGTGAVDDAAGIAITTAAAKLAAGQGPLRRTIRVVMWGSEEQGGSSEAYLAAHKDEVGRMVVVGESDSGAGRIWTIRLPQAGRDHVAMKAFRAAVAPLNAIVSREAPRFGGADVSGLIQAGAPFVEFEQDASRYFDLHHSADDTLDKIDPAELSQNVAVWAAFLHAAAASDVDFRAKP</sequence>
<evidence type="ECO:0000256" key="10">
    <source>
        <dbReference type="ARBA" id="ARBA00022729"/>
    </source>
</evidence>
<keyword evidence="10 21" id="KW-0732">Signal</keyword>
<evidence type="ECO:0000256" key="15">
    <source>
        <dbReference type="ARBA" id="ARBA00023049"/>
    </source>
</evidence>
<dbReference type="PANTHER" id="PTHR12053">
    <property type="entry name" value="PROTEASE FAMILY M28 PLASMA GLUTAMATE CARBOXYPEPTIDASE-RELATED"/>
    <property type="match status" value="1"/>
</dbReference>
<dbReference type="KEGG" id="pzu:PHZ_c2320"/>
<dbReference type="HOGENOM" id="CLU_033697_1_1_5"/>
<evidence type="ECO:0000256" key="17">
    <source>
        <dbReference type="ARBA" id="ARBA00023180"/>
    </source>
</evidence>
<evidence type="ECO:0000256" key="11">
    <source>
        <dbReference type="ARBA" id="ARBA00022801"/>
    </source>
</evidence>
<evidence type="ECO:0000313" key="23">
    <source>
        <dbReference type="EMBL" id="ACG78730.1"/>
    </source>
</evidence>
<evidence type="ECO:0000256" key="1">
    <source>
        <dbReference type="ARBA" id="ARBA00004240"/>
    </source>
</evidence>
<dbReference type="Proteomes" id="UP000001868">
    <property type="component" value="Chromosome"/>
</dbReference>
<reference evidence="23 24" key="1">
    <citation type="journal article" date="2008" name="BMC Genomics">
        <title>Complete genome of Phenylobacterium zucineum - a novel facultative intracellular bacterium isolated from human erythroleukemia cell line K562.</title>
        <authorList>
            <person name="Luo Y."/>
            <person name="Xu X."/>
            <person name="Ding Z."/>
            <person name="Liu Z."/>
            <person name="Zhang B."/>
            <person name="Yan Z."/>
            <person name="Sun J."/>
            <person name="Hu S."/>
            <person name="Hu X."/>
        </authorList>
    </citation>
    <scope>NUCLEOTIDE SEQUENCE [LARGE SCALE GENOMIC DNA]</scope>
    <source>
        <strain evidence="23 24">HLK1</strain>
    </source>
</reference>
<dbReference type="STRING" id="450851.PHZ_c2320"/>
<dbReference type="SUPFAM" id="SSF53187">
    <property type="entry name" value="Zn-dependent exopeptidases"/>
    <property type="match status" value="1"/>
</dbReference>
<evidence type="ECO:0000256" key="4">
    <source>
        <dbReference type="ARBA" id="ARBA00004613"/>
    </source>
</evidence>
<dbReference type="InterPro" id="IPR039866">
    <property type="entry name" value="CPQ"/>
</dbReference>
<keyword evidence="23" id="KW-0031">Aminopeptidase</keyword>
<keyword evidence="6" id="KW-0964">Secreted</keyword>
<dbReference type="RefSeq" id="WP_012522871.1">
    <property type="nucleotide sequence ID" value="NC_011144.1"/>
</dbReference>
<dbReference type="GO" id="GO:0004177">
    <property type="term" value="F:aminopeptidase activity"/>
    <property type="evidence" value="ECO:0007669"/>
    <property type="project" value="UniProtKB-KW"/>
</dbReference>
<evidence type="ECO:0000256" key="14">
    <source>
        <dbReference type="ARBA" id="ARBA00023034"/>
    </source>
</evidence>
<accession>B4RFG0</accession>
<evidence type="ECO:0000256" key="2">
    <source>
        <dbReference type="ARBA" id="ARBA00004371"/>
    </source>
</evidence>
<keyword evidence="7" id="KW-0121">Carboxypeptidase</keyword>
<dbReference type="eggNOG" id="COG2234">
    <property type="taxonomic scope" value="Bacteria"/>
</dbReference>
<dbReference type="GO" id="GO:0005764">
    <property type="term" value="C:lysosome"/>
    <property type="evidence" value="ECO:0007669"/>
    <property type="project" value="UniProtKB-SubCell"/>
</dbReference>
<dbReference type="GO" id="GO:0046872">
    <property type="term" value="F:metal ion binding"/>
    <property type="evidence" value="ECO:0007669"/>
    <property type="project" value="UniProtKB-KW"/>
</dbReference>
<keyword evidence="9" id="KW-0479">Metal-binding</keyword>
<comment type="subcellular location">
    <subcellularLocation>
        <location evidence="1">Endoplasmic reticulum</location>
    </subcellularLocation>
    <subcellularLocation>
        <location evidence="3">Golgi apparatus</location>
    </subcellularLocation>
    <subcellularLocation>
        <location evidence="2">Lysosome</location>
    </subcellularLocation>
    <subcellularLocation>
        <location evidence="4">Secreted</location>
    </subcellularLocation>
</comment>
<dbReference type="PANTHER" id="PTHR12053:SF3">
    <property type="entry name" value="CARBOXYPEPTIDASE Q"/>
    <property type="match status" value="1"/>
</dbReference>
<evidence type="ECO:0000256" key="8">
    <source>
        <dbReference type="ARBA" id="ARBA00022670"/>
    </source>
</evidence>
<feature type="domain" description="Peptidase M28" evidence="22">
    <location>
        <begin position="256"/>
        <end position="444"/>
    </location>
</feature>
<feature type="signal peptide" evidence="21">
    <location>
        <begin position="1"/>
        <end position="22"/>
    </location>
</feature>